<keyword evidence="2" id="KW-0378">Hydrolase</keyword>
<dbReference type="Pfam" id="PF00756">
    <property type="entry name" value="Esterase"/>
    <property type="match status" value="1"/>
</dbReference>
<reference evidence="4 5" key="1">
    <citation type="submission" date="2016-10" db="EMBL/GenBank/DDBJ databases">
        <authorList>
            <person name="de Groot N.N."/>
        </authorList>
    </citation>
    <scope>NUCLEOTIDE SEQUENCE [LARGE SCALE GENOMIC DNA]</scope>
    <source>
        <strain evidence="4 5">CGMCC 1.7659</strain>
    </source>
</reference>
<dbReference type="Gene3D" id="3.40.50.1820">
    <property type="entry name" value="alpha/beta hydrolase"/>
    <property type="match status" value="1"/>
</dbReference>
<dbReference type="AlphaFoldDB" id="A0A1I4VTH2"/>
<evidence type="ECO:0000256" key="1">
    <source>
        <dbReference type="ARBA" id="ARBA00005622"/>
    </source>
</evidence>
<evidence type="ECO:0000256" key="3">
    <source>
        <dbReference type="SAM" id="SignalP"/>
    </source>
</evidence>
<accession>A0A1I4VTH2</accession>
<name>A0A1I4VTH2_9GAMM</name>
<protein>
    <recommendedName>
        <fullName evidence="6">Esterase</fullName>
    </recommendedName>
</protein>
<dbReference type="Proteomes" id="UP000198575">
    <property type="component" value="Unassembled WGS sequence"/>
</dbReference>
<dbReference type="EMBL" id="FOVF01000003">
    <property type="protein sequence ID" value="SFN04483.1"/>
    <property type="molecule type" value="Genomic_DNA"/>
</dbReference>
<dbReference type="GO" id="GO:0016788">
    <property type="term" value="F:hydrolase activity, acting on ester bonds"/>
    <property type="evidence" value="ECO:0007669"/>
    <property type="project" value="TreeGrafter"/>
</dbReference>
<evidence type="ECO:0000256" key="2">
    <source>
        <dbReference type="ARBA" id="ARBA00022801"/>
    </source>
</evidence>
<gene>
    <name evidence="4" type="ORF">SAMN05216289_10330</name>
</gene>
<proteinExistence type="inferred from homology"/>
<dbReference type="RefSeq" id="WP_092404703.1">
    <property type="nucleotide sequence ID" value="NZ_FOVF01000003.1"/>
</dbReference>
<evidence type="ECO:0008006" key="6">
    <source>
        <dbReference type="Google" id="ProtNLM"/>
    </source>
</evidence>
<evidence type="ECO:0000313" key="4">
    <source>
        <dbReference type="EMBL" id="SFN04483.1"/>
    </source>
</evidence>
<feature type="signal peptide" evidence="3">
    <location>
        <begin position="1"/>
        <end position="29"/>
    </location>
</feature>
<dbReference type="SUPFAM" id="SSF53474">
    <property type="entry name" value="alpha/beta-Hydrolases"/>
    <property type="match status" value="1"/>
</dbReference>
<dbReference type="InterPro" id="IPR000801">
    <property type="entry name" value="Esterase-like"/>
</dbReference>
<dbReference type="PANTHER" id="PTHR40841:SF2">
    <property type="entry name" value="SIDEROPHORE-DEGRADING ESTERASE (EUROFUNG)"/>
    <property type="match status" value="1"/>
</dbReference>
<evidence type="ECO:0000313" key="5">
    <source>
        <dbReference type="Proteomes" id="UP000198575"/>
    </source>
</evidence>
<sequence length="288" mass="31586">MRTFLRSDLSLASLAVMLLGLAWMTAARADEPMPANLTLRVPSALLAETRVVNVYVPPGYDSKADRRYPVLYMLDGGEKEDFPHLVEALDALIKSADIPPMLLVGIENTERRRDLTGPTDIASDREIAAVVGGSATFRAFIERELMPLIGTFYKVSEERSIIGESLAGLFVIETLFVQPGLFNTYIALDPSLWWNAEQWWREAGSRLKANAGLQARLILAAAGDSGNSAAHLVDALCRNPLPGLHWTHAPHPELRHATIFRGLERDVLRQAFSGDALAEPDCSAARAD</sequence>
<keyword evidence="5" id="KW-1185">Reference proteome</keyword>
<feature type="chain" id="PRO_5011693601" description="Esterase" evidence="3">
    <location>
        <begin position="30"/>
        <end position="288"/>
    </location>
</feature>
<dbReference type="STRING" id="578942.SAMN05216289_10330"/>
<dbReference type="InterPro" id="IPR052558">
    <property type="entry name" value="Siderophore_Hydrolase_D"/>
</dbReference>
<keyword evidence="3" id="KW-0732">Signal</keyword>
<dbReference type="OrthoDB" id="9784036at2"/>
<comment type="similarity">
    <text evidence="1">Belongs to the esterase D family.</text>
</comment>
<dbReference type="PANTHER" id="PTHR40841">
    <property type="entry name" value="SIDEROPHORE TRIACETYLFUSARININE C ESTERASE"/>
    <property type="match status" value="1"/>
</dbReference>
<dbReference type="InterPro" id="IPR029058">
    <property type="entry name" value="AB_hydrolase_fold"/>
</dbReference>
<organism evidence="4 5">
    <name type="scientific">Dokdonella immobilis</name>
    <dbReference type="NCBI Taxonomy" id="578942"/>
    <lineage>
        <taxon>Bacteria</taxon>
        <taxon>Pseudomonadati</taxon>
        <taxon>Pseudomonadota</taxon>
        <taxon>Gammaproteobacteria</taxon>
        <taxon>Lysobacterales</taxon>
        <taxon>Rhodanobacteraceae</taxon>
        <taxon>Dokdonella</taxon>
    </lineage>
</organism>